<dbReference type="InterPro" id="IPR029058">
    <property type="entry name" value="AB_hydrolase_fold"/>
</dbReference>
<dbReference type="SUPFAM" id="SSF82171">
    <property type="entry name" value="DPP6 N-terminal domain-like"/>
    <property type="match status" value="1"/>
</dbReference>
<feature type="chain" id="PRO_5034981036" evidence="1">
    <location>
        <begin position="25"/>
        <end position="771"/>
    </location>
</feature>
<accession>A0A8H2JP91</accession>
<dbReference type="AlphaFoldDB" id="A0A8H2JP91"/>
<keyword evidence="5" id="KW-1185">Reference proteome</keyword>
<proteinExistence type="predicted"/>
<evidence type="ECO:0000256" key="1">
    <source>
        <dbReference type="SAM" id="SignalP"/>
    </source>
</evidence>
<feature type="signal peptide" evidence="1">
    <location>
        <begin position="1"/>
        <end position="24"/>
    </location>
</feature>
<organism evidence="4 5">
    <name type="scientific">Colwellia ponticola</name>
    <dbReference type="NCBI Taxonomy" id="2304625"/>
    <lineage>
        <taxon>Bacteria</taxon>
        <taxon>Pseudomonadati</taxon>
        <taxon>Pseudomonadota</taxon>
        <taxon>Gammaproteobacteria</taxon>
        <taxon>Alteromonadales</taxon>
        <taxon>Colwelliaceae</taxon>
        <taxon>Colwellia</taxon>
    </lineage>
</organism>
<dbReference type="GO" id="GO:0006508">
    <property type="term" value="P:proteolysis"/>
    <property type="evidence" value="ECO:0007669"/>
    <property type="project" value="InterPro"/>
</dbReference>
<dbReference type="Pfam" id="PF00930">
    <property type="entry name" value="DPPIV_N"/>
    <property type="match status" value="1"/>
</dbReference>
<evidence type="ECO:0000313" key="5">
    <source>
        <dbReference type="Proteomes" id="UP000307702"/>
    </source>
</evidence>
<gene>
    <name evidence="4" type="ORF">FCS21_06695</name>
</gene>
<dbReference type="Gene3D" id="2.140.10.30">
    <property type="entry name" value="Dipeptidylpeptidase IV, N-terminal domain"/>
    <property type="match status" value="1"/>
</dbReference>
<dbReference type="EMBL" id="SZVP01000004">
    <property type="protein sequence ID" value="TMM46004.1"/>
    <property type="molecule type" value="Genomic_DNA"/>
</dbReference>
<name>A0A8H2JP91_9GAMM</name>
<dbReference type="PANTHER" id="PTHR11731:SF193">
    <property type="entry name" value="DIPEPTIDYL PEPTIDASE 9"/>
    <property type="match status" value="1"/>
</dbReference>
<dbReference type="Gene3D" id="3.40.50.1820">
    <property type="entry name" value="alpha/beta hydrolase"/>
    <property type="match status" value="1"/>
</dbReference>
<feature type="domain" description="Peptidase S9 prolyl oligopeptidase catalytic" evidence="2">
    <location>
        <begin position="575"/>
        <end position="771"/>
    </location>
</feature>
<dbReference type="PANTHER" id="PTHR11731">
    <property type="entry name" value="PROTEASE FAMILY S9B,C DIPEPTIDYL-PEPTIDASE IV-RELATED"/>
    <property type="match status" value="1"/>
</dbReference>
<dbReference type="GO" id="GO:0008239">
    <property type="term" value="F:dipeptidyl-peptidase activity"/>
    <property type="evidence" value="ECO:0007669"/>
    <property type="project" value="TreeGrafter"/>
</dbReference>
<sequence length="771" mass="88204">MKLTIKKALIVLAYSVVLPLQVNASNDKITTHSIETTGAVEVTESTNTIKKNSKQLTIARIYSSPSLNGKTPKSLKFSPDGTRVTYLQGKTEDLNRYDLWEYNLASKENKLLVDSQALFSGIEDLSDEEKARRERQRIFGVGILEYQFSQDGSALLFPLNGDIYYYHLTTKKAKRLTDTADFETDVKFSPKGNFVSYIRAQNIYVLNIASGEERQLTTDGAGVIKNGMSEFVAQEEMARMTGYWWAPNEQHIAFLRVDESPVQTVIRNEIYAEKIELIKQRYPATGTNNVDIQLAVTDIKGKKIRFVDLGDNKDIYIPRVKWLPDSENLSYQLQSRDQKTLTLKTYNLNKRRQQTLLTEQSSHWLNLHKDLTFLRDNKTFIWASERDGYKHLYHYDLNGTLISQLTKGKWVVDSLAHVDEKNGWLYFTGRADTPLERHLYKVPLNGKSPENVQRISQRNGFHSISFSATSDSYLDSFSNTQTPTQISLHAANGDHITWLAENKVTPEHPIAPYYDELVMPEFGSLKSDDGQADLYYKLYKPKNMQPGKKYPVIVMVYGGPHAQLVKNVWQGADMTQYMLQQDYIVYQLDNRGSNYRGTAFEYPIYQQLGQVEVTDQVTGVKYLHTLPYVDKERIGVFGHSYGGYMALMSMFTADHYFKAGVSGAPVTDWLLYDTHYTERYLNHPEANAAGYQQSSVFPYVSGLQGPMMIYHGMADDNVLFTNTTKLIKALQDEGKLFELMTYPGSKHSMRGKKVKVHLNTTIMNFFDRHFK</sequence>
<dbReference type="Pfam" id="PF00326">
    <property type="entry name" value="Peptidase_S9"/>
    <property type="match status" value="1"/>
</dbReference>
<dbReference type="InterPro" id="IPR050278">
    <property type="entry name" value="Serine_Prot_S9B/DPPIV"/>
</dbReference>
<dbReference type="InterPro" id="IPR002469">
    <property type="entry name" value="Peptidase_S9B_N"/>
</dbReference>
<dbReference type="RefSeq" id="WP_138621706.1">
    <property type="nucleotide sequence ID" value="NZ_SZVP01000004.1"/>
</dbReference>
<dbReference type="Proteomes" id="UP000307702">
    <property type="component" value="Unassembled WGS sequence"/>
</dbReference>
<protein>
    <submittedName>
        <fullName evidence="4">S9 family peptidase</fullName>
    </submittedName>
</protein>
<evidence type="ECO:0000259" key="2">
    <source>
        <dbReference type="Pfam" id="PF00326"/>
    </source>
</evidence>
<dbReference type="GO" id="GO:0008236">
    <property type="term" value="F:serine-type peptidase activity"/>
    <property type="evidence" value="ECO:0007669"/>
    <property type="project" value="InterPro"/>
</dbReference>
<reference evidence="4 5" key="1">
    <citation type="submission" date="2019-05" db="EMBL/GenBank/DDBJ databases">
        <title>Colwellia ponticola sp. nov., isolated from seawater.</title>
        <authorList>
            <person name="Yoon J.-H."/>
        </authorList>
    </citation>
    <scope>NUCLEOTIDE SEQUENCE [LARGE SCALE GENOMIC DNA]</scope>
    <source>
        <strain evidence="4 5">OISW-25</strain>
    </source>
</reference>
<evidence type="ECO:0000259" key="3">
    <source>
        <dbReference type="Pfam" id="PF00930"/>
    </source>
</evidence>
<feature type="domain" description="Dipeptidylpeptidase IV N-terminal" evidence="3">
    <location>
        <begin position="158"/>
        <end position="484"/>
    </location>
</feature>
<dbReference type="OrthoDB" id="9812921at2"/>
<keyword evidence="1" id="KW-0732">Signal</keyword>
<dbReference type="SUPFAM" id="SSF53474">
    <property type="entry name" value="alpha/beta-Hydrolases"/>
    <property type="match status" value="1"/>
</dbReference>
<evidence type="ECO:0000313" key="4">
    <source>
        <dbReference type="EMBL" id="TMM46004.1"/>
    </source>
</evidence>
<comment type="caution">
    <text evidence="4">The sequence shown here is derived from an EMBL/GenBank/DDBJ whole genome shotgun (WGS) entry which is preliminary data.</text>
</comment>
<dbReference type="InterPro" id="IPR001375">
    <property type="entry name" value="Peptidase_S9_cat"/>
</dbReference>